<evidence type="ECO:0000313" key="11">
    <source>
        <dbReference type="EMBL" id="SEH87132.1"/>
    </source>
</evidence>
<dbReference type="Pfam" id="PF00404">
    <property type="entry name" value="Dockerin_1"/>
    <property type="match status" value="1"/>
</dbReference>
<dbReference type="SUPFAM" id="SSF49785">
    <property type="entry name" value="Galactose-binding domain-like"/>
    <property type="match status" value="2"/>
</dbReference>
<dbReference type="InterPro" id="IPR016134">
    <property type="entry name" value="Dockerin_dom"/>
</dbReference>
<name>A0A1H6LLF2_RUMFL</name>
<dbReference type="GO" id="GO:0045493">
    <property type="term" value="P:xylan catabolic process"/>
    <property type="evidence" value="ECO:0007669"/>
    <property type="project" value="UniProtKB-KW"/>
</dbReference>
<sequence>MRKRLSAIAIAAMTAISLCATVPTVTNAENPIVQTSFTPDPAPVVFGDELYVFTGCDREGNNDFYYMTGWQCFSTKDMKNWTDHGRILEDTSFSWCNANDAWASQCIERNGKYYFYFTTTNKGGGGRAIGVAVADSPEGPYSDPNGKPLCGPNWDYIDPTVIIDDDGQAWLMFGNPKCYYVKLKEDMVTLDGPIQQFDMNSQQFGSSNKGTTYGEGPWIYKHNDLYYLVWASFVDGFGGESQCYATGPSVTGPWTYRGVLQQGSNCFTTHGGIIDYKDHSYFFYHKSGIPGGGSYNRSASCEEFTYNADGTIPVMKLTTSGPDQLEALNPFVRVEAETICWSEGIKTEKDASNSVNIGSIKKGAYIKVAGVDFGEGADKFTACVASAQSGGNIELHLDSKTGPIVGNLKVGGTGGWQNWEEVSCDVAGADGEHDLYLVFNGGDGYLMNVDWWKFDGAGSSSTETDQTYIFKNTFEGKLDGCSDRGGATVEISKDEAYEGESSVYCTDRSASWKGVGKNLNYKFKAGESYSFSAIVKYNEGAPTTKFHLTLQYTGSDDEAHYEKIDTQEVNKGEWTQLANTSFKIPVGTKSPLVYVETEGDSDDDTPATNFYVDNFFAAVDGTVIEGPKTVVTPPTTEPPVQDLKEILNSKVTKWGDANGDNTVDMSDVVLIMQSLANPDKYKLSDTGVYNADVNEAGGGITSNDALTIQKFLLGITKELPESYSENIKTVTAPVTTTTTTKTTTTTTTVVTTTTTTAEIVSHLSMKDFTAKVQSNIAEKEPDSANQSKNGVTYGEIQKKTYYSNTCKRNKKYNVLLPPNYDPNKKYPVMYILHGYYENPDRMLTTGNAVMHTREMLGNAIAEGAAKEMICVFPDVYSSATQDAVTGMDDNNNRAYDNFINQLKNDLMPEIEKNYSVLTGKENTAITGFSMGGRESLLIGMQMSDEIGYIGAICPAPGVTGSFKWDSSNEPYFLMITAGSNDQTVGDNPRSYHNSFEKNGVPHIWHYVNGGYHGDNCIRAHLYNFFRIAFQN</sequence>
<feature type="domain" description="CBM6" evidence="9">
    <location>
        <begin position="332"/>
        <end position="455"/>
    </location>
</feature>
<dbReference type="Pfam" id="PF03422">
    <property type="entry name" value="CBM_6"/>
    <property type="match status" value="1"/>
</dbReference>
<dbReference type="Proteomes" id="UP000183190">
    <property type="component" value="Unassembled WGS sequence"/>
</dbReference>
<evidence type="ECO:0000256" key="6">
    <source>
        <dbReference type="ARBA" id="ARBA00023295"/>
    </source>
</evidence>
<dbReference type="InterPro" id="IPR005084">
    <property type="entry name" value="CBM6"/>
</dbReference>
<proteinExistence type="inferred from homology"/>
<comment type="similarity">
    <text evidence="1">Belongs to the glycosyl hydrolase 43 family.</text>
</comment>
<dbReference type="CDD" id="cd04084">
    <property type="entry name" value="CBM6_xylanase-like"/>
    <property type="match status" value="1"/>
</dbReference>
<dbReference type="PROSITE" id="PS51175">
    <property type="entry name" value="CBM6"/>
    <property type="match status" value="1"/>
</dbReference>
<dbReference type="SMART" id="SM00606">
    <property type="entry name" value="CBD_IV"/>
    <property type="match status" value="1"/>
</dbReference>
<dbReference type="InterPro" id="IPR000801">
    <property type="entry name" value="Esterase-like"/>
</dbReference>
<keyword evidence="4" id="KW-0378">Hydrolase</keyword>
<dbReference type="Gene3D" id="3.40.50.1820">
    <property type="entry name" value="alpha/beta hydrolase"/>
    <property type="match status" value="1"/>
</dbReference>
<dbReference type="InterPro" id="IPR008979">
    <property type="entry name" value="Galactose-bd-like_sf"/>
</dbReference>
<dbReference type="Pfam" id="PF00756">
    <property type="entry name" value="Esterase"/>
    <property type="match status" value="1"/>
</dbReference>
<evidence type="ECO:0000256" key="7">
    <source>
        <dbReference type="PIRSR" id="PIRSR606710-2"/>
    </source>
</evidence>
<dbReference type="InterPro" id="IPR018247">
    <property type="entry name" value="EF_Hand_1_Ca_BS"/>
</dbReference>
<feature type="signal peptide" evidence="8">
    <location>
        <begin position="1"/>
        <end position="20"/>
    </location>
</feature>
<dbReference type="PROSITE" id="PS51766">
    <property type="entry name" value="DOCKERIN"/>
    <property type="match status" value="1"/>
</dbReference>
<evidence type="ECO:0000256" key="5">
    <source>
        <dbReference type="ARBA" id="ARBA00023277"/>
    </source>
</evidence>
<evidence type="ECO:0000256" key="2">
    <source>
        <dbReference type="ARBA" id="ARBA00022651"/>
    </source>
</evidence>
<evidence type="ECO:0000259" key="9">
    <source>
        <dbReference type="PROSITE" id="PS51175"/>
    </source>
</evidence>
<evidence type="ECO:0000256" key="3">
    <source>
        <dbReference type="ARBA" id="ARBA00022729"/>
    </source>
</evidence>
<dbReference type="InterPro" id="IPR003305">
    <property type="entry name" value="CenC_carb-bd"/>
</dbReference>
<dbReference type="Gene3D" id="2.115.10.20">
    <property type="entry name" value="Glycosyl hydrolase domain, family 43"/>
    <property type="match status" value="1"/>
</dbReference>
<evidence type="ECO:0000256" key="1">
    <source>
        <dbReference type="ARBA" id="ARBA00009865"/>
    </source>
</evidence>
<evidence type="ECO:0000256" key="8">
    <source>
        <dbReference type="SAM" id="SignalP"/>
    </source>
</evidence>
<dbReference type="CDD" id="cd14256">
    <property type="entry name" value="Dockerin_I"/>
    <property type="match status" value="1"/>
</dbReference>
<dbReference type="InterPro" id="IPR029058">
    <property type="entry name" value="AB_hydrolase_fold"/>
</dbReference>
<feature type="site" description="Important for catalytic activity, responsible for pKa modulation of the active site Glu and correct orientation of both the proton donor and substrate" evidence="7">
    <location>
        <position position="158"/>
    </location>
</feature>
<keyword evidence="5" id="KW-0119">Carbohydrate metabolism</keyword>
<dbReference type="AlphaFoldDB" id="A0A1H6LLF2"/>
<protein>
    <submittedName>
        <fullName evidence="11">Carbohydrate binding domain-containing protein</fullName>
    </submittedName>
</protein>
<dbReference type="SUPFAM" id="SSF53474">
    <property type="entry name" value="alpha/beta-Hydrolases"/>
    <property type="match status" value="1"/>
</dbReference>
<dbReference type="EMBL" id="FNWV01000021">
    <property type="protein sequence ID" value="SEH87132.1"/>
    <property type="molecule type" value="Genomic_DNA"/>
</dbReference>
<feature type="domain" description="Dockerin" evidence="10">
    <location>
        <begin position="650"/>
        <end position="721"/>
    </location>
</feature>
<reference evidence="11 12" key="1">
    <citation type="submission" date="2016-10" db="EMBL/GenBank/DDBJ databases">
        <authorList>
            <person name="de Groot N.N."/>
        </authorList>
    </citation>
    <scope>NUCLEOTIDE SEQUENCE [LARGE SCALE GENOMIC DNA]</scope>
    <source>
        <strain evidence="11 12">YAD2003</strain>
    </source>
</reference>
<dbReference type="PANTHER" id="PTHR43772:SF2">
    <property type="entry name" value="PUTATIVE (AFU_ORTHOLOGUE AFUA_2G04480)-RELATED"/>
    <property type="match status" value="1"/>
</dbReference>
<dbReference type="CDD" id="cd18618">
    <property type="entry name" value="GH43_Xsa43E-like"/>
    <property type="match status" value="1"/>
</dbReference>
<dbReference type="InterPro" id="IPR023296">
    <property type="entry name" value="Glyco_hydro_beta-prop_sf"/>
</dbReference>
<dbReference type="InterPro" id="IPR052176">
    <property type="entry name" value="Glycosyl_Hydrlase_43_Enz"/>
</dbReference>
<keyword evidence="6" id="KW-0326">Glycosidase</keyword>
<dbReference type="SUPFAM" id="SSF63446">
    <property type="entry name" value="Type I dockerin domain"/>
    <property type="match status" value="1"/>
</dbReference>
<gene>
    <name evidence="11" type="ORF">SAMN02910265_03133</name>
</gene>
<dbReference type="Gene3D" id="2.60.120.260">
    <property type="entry name" value="Galactose-binding domain-like"/>
    <property type="match status" value="2"/>
</dbReference>
<dbReference type="InterPro" id="IPR002105">
    <property type="entry name" value="Dockerin_1_rpt"/>
</dbReference>
<dbReference type="InterPro" id="IPR006710">
    <property type="entry name" value="Glyco_hydro_43"/>
</dbReference>
<dbReference type="Pfam" id="PF02018">
    <property type="entry name" value="CBM_4_9"/>
    <property type="match status" value="1"/>
</dbReference>
<dbReference type="PROSITE" id="PS00018">
    <property type="entry name" value="EF_HAND_1"/>
    <property type="match status" value="1"/>
</dbReference>
<organism evidence="11 12">
    <name type="scientific">Ruminococcus flavefaciens</name>
    <dbReference type="NCBI Taxonomy" id="1265"/>
    <lineage>
        <taxon>Bacteria</taxon>
        <taxon>Bacillati</taxon>
        <taxon>Bacillota</taxon>
        <taxon>Clostridia</taxon>
        <taxon>Eubacteriales</taxon>
        <taxon>Oscillospiraceae</taxon>
        <taxon>Ruminococcus</taxon>
    </lineage>
</organism>
<dbReference type="Pfam" id="PF04616">
    <property type="entry name" value="Glyco_hydro_43"/>
    <property type="match status" value="1"/>
</dbReference>
<accession>A0A1H6LLF2</accession>
<evidence type="ECO:0000256" key="4">
    <source>
        <dbReference type="ARBA" id="ARBA00022801"/>
    </source>
</evidence>
<keyword evidence="2" id="KW-0858">Xylan degradation</keyword>
<keyword evidence="3 8" id="KW-0732">Signal</keyword>
<dbReference type="Gene3D" id="1.10.1330.10">
    <property type="entry name" value="Dockerin domain"/>
    <property type="match status" value="1"/>
</dbReference>
<feature type="chain" id="PRO_5038915986" evidence="8">
    <location>
        <begin position="21"/>
        <end position="1031"/>
    </location>
</feature>
<dbReference type="PANTHER" id="PTHR43772">
    <property type="entry name" value="ENDO-1,4-BETA-XYLANASE"/>
    <property type="match status" value="1"/>
</dbReference>
<dbReference type="SUPFAM" id="SSF75005">
    <property type="entry name" value="Arabinanase/levansucrase/invertase"/>
    <property type="match status" value="1"/>
</dbReference>
<keyword evidence="2" id="KW-0624">Polysaccharide degradation</keyword>
<dbReference type="GO" id="GO:0004553">
    <property type="term" value="F:hydrolase activity, hydrolyzing O-glycosyl compounds"/>
    <property type="evidence" value="ECO:0007669"/>
    <property type="project" value="InterPro"/>
</dbReference>
<dbReference type="InterPro" id="IPR006584">
    <property type="entry name" value="Cellulose-bd_IV"/>
</dbReference>
<evidence type="ECO:0000313" key="12">
    <source>
        <dbReference type="Proteomes" id="UP000183190"/>
    </source>
</evidence>
<evidence type="ECO:0000259" key="10">
    <source>
        <dbReference type="PROSITE" id="PS51766"/>
    </source>
</evidence>
<dbReference type="InterPro" id="IPR036439">
    <property type="entry name" value="Dockerin_dom_sf"/>
</dbReference>
<dbReference type="RefSeq" id="WP_242872902.1">
    <property type="nucleotide sequence ID" value="NZ_FNWV01000021.1"/>
</dbReference>
<dbReference type="GO" id="GO:0030246">
    <property type="term" value="F:carbohydrate binding"/>
    <property type="evidence" value="ECO:0007669"/>
    <property type="project" value="InterPro"/>
</dbReference>